<organism evidence="1 2">
    <name type="scientific">Thlaspi arvense</name>
    <name type="common">Field penny-cress</name>
    <dbReference type="NCBI Taxonomy" id="13288"/>
    <lineage>
        <taxon>Eukaryota</taxon>
        <taxon>Viridiplantae</taxon>
        <taxon>Streptophyta</taxon>
        <taxon>Embryophyta</taxon>
        <taxon>Tracheophyta</taxon>
        <taxon>Spermatophyta</taxon>
        <taxon>Magnoliopsida</taxon>
        <taxon>eudicotyledons</taxon>
        <taxon>Gunneridae</taxon>
        <taxon>Pentapetalae</taxon>
        <taxon>rosids</taxon>
        <taxon>malvids</taxon>
        <taxon>Brassicales</taxon>
        <taxon>Brassicaceae</taxon>
        <taxon>Thlaspideae</taxon>
        <taxon>Thlaspi</taxon>
    </lineage>
</organism>
<evidence type="ECO:0000313" key="1">
    <source>
        <dbReference type="EMBL" id="CAH2065951.1"/>
    </source>
</evidence>
<dbReference type="AlphaFoldDB" id="A0AAU9SHC6"/>
<gene>
    <name evidence="1" type="ORF">TAV2_LOCUS17261</name>
</gene>
<proteinExistence type="predicted"/>
<name>A0AAU9SHC6_THLAR</name>
<sequence>MQRRWKELVELCFGPGDTSEPWCVIENVKFSNFRGKLEWYDTERRNWIDVEGLKYKDGRTIHLANHGGKLVHLRKEPGTTWSLVPGERRRRRADESPVPLKRRKYLHQRIQCELIKLEKRMGSSGLEIWGTIVWSKAVLSFPNSYEFLSCIITL</sequence>
<reference evidence="1 2" key="1">
    <citation type="submission" date="2022-03" db="EMBL/GenBank/DDBJ databases">
        <authorList>
            <person name="Nunn A."/>
            <person name="Chopra R."/>
            <person name="Nunn A."/>
            <person name="Contreras Garrido A."/>
        </authorList>
    </citation>
    <scope>NUCLEOTIDE SEQUENCE [LARGE SCALE GENOMIC DNA]</scope>
</reference>
<dbReference type="Proteomes" id="UP000836841">
    <property type="component" value="Chromosome 5"/>
</dbReference>
<accession>A0AAU9SHC6</accession>
<evidence type="ECO:0000313" key="2">
    <source>
        <dbReference type="Proteomes" id="UP000836841"/>
    </source>
</evidence>
<protein>
    <submittedName>
        <fullName evidence="1">Uncharacterized protein</fullName>
    </submittedName>
</protein>
<dbReference type="EMBL" id="OU466861">
    <property type="protein sequence ID" value="CAH2065951.1"/>
    <property type="molecule type" value="Genomic_DNA"/>
</dbReference>
<keyword evidence="2" id="KW-1185">Reference proteome</keyword>